<organism evidence="2">
    <name type="scientific">Leptosphaeria maculans (strain JN3 / isolate v23.1.3 / race Av1-4-5-6-7-8)</name>
    <name type="common">Blackleg fungus</name>
    <name type="synonym">Phoma lingam</name>
    <dbReference type="NCBI Taxonomy" id="985895"/>
    <lineage>
        <taxon>Eukaryota</taxon>
        <taxon>Fungi</taxon>
        <taxon>Dikarya</taxon>
        <taxon>Ascomycota</taxon>
        <taxon>Pezizomycotina</taxon>
        <taxon>Dothideomycetes</taxon>
        <taxon>Pleosporomycetidae</taxon>
        <taxon>Pleosporales</taxon>
        <taxon>Pleosporineae</taxon>
        <taxon>Leptosphaeriaceae</taxon>
        <taxon>Plenodomus</taxon>
        <taxon>Plenodomus lingam/Leptosphaeria maculans species complex</taxon>
    </lineage>
</organism>
<accession>E4ZJU3</accession>
<protein>
    <submittedName>
        <fullName evidence="1">Predicted protein</fullName>
    </submittedName>
</protein>
<sequence>MLKYFNGVARIASSHLCPRFSMIIFFFISIPLSQSFDLPSASIFLFLSSHSQYSPLNLVLSHSSYNLLFSSSLPALHILPHTSNCSLNPGFGSHTGRPSHNHSNASSTPTPNFHIKYATTSVALLDLPIAQCTNTPPVSPSLSPPVGTEPSADSIYRTPASKCCSDQLGLIEGVEAADVEAAGAWDKVDPAHCCVGAAAVEEVGHANFM</sequence>
<dbReference type="HOGENOM" id="CLU_1315585_0_0_1"/>
<proteinExistence type="predicted"/>
<dbReference type="Proteomes" id="UP000002668">
    <property type="component" value="Genome"/>
</dbReference>
<dbReference type="AlphaFoldDB" id="E4ZJU3"/>
<reference evidence="2" key="1">
    <citation type="journal article" date="2011" name="Nat. Commun.">
        <title>Effector diversification within compartments of the Leptosphaeria maculans genome affected by Repeat-Induced Point mutations.</title>
        <authorList>
            <person name="Rouxel T."/>
            <person name="Grandaubert J."/>
            <person name="Hane J.K."/>
            <person name="Hoede C."/>
            <person name="van de Wouw A.P."/>
            <person name="Couloux A."/>
            <person name="Dominguez V."/>
            <person name="Anthouard V."/>
            <person name="Bally P."/>
            <person name="Bourras S."/>
            <person name="Cozijnsen A.J."/>
            <person name="Ciuffetti L.M."/>
            <person name="Degrave A."/>
            <person name="Dilmaghani A."/>
            <person name="Duret L."/>
            <person name="Fudal I."/>
            <person name="Goodwin S.B."/>
            <person name="Gout L."/>
            <person name="Glaser N."/>
            <person name="Linglin J."/>
            <person name="Kema G.H.J."/>
            <person name="Lapalu N."/>
            <person name="Lawrence C.B."/>
            <person name="May K."/>
            <person name="Meyer M."/>
            <person name="Ollivier B."/>
            <person name="Poulain J."/>
            <person name="Schoch C.L."/>
            <person name="Simon A."/>
            <person name="Spatafora J.W."/>
            <person name="Stachowiak A."/>
            <person name="Turgeon B.G."/>
            <person name="Tyler B.M."/>
            <person name="Vincent D."/>
            <person name="Weissenbach J."/>
            <person name="Amselem J."/>
            <person name="Quesneville H."/>
            <person name="Oliver R.P."/>
            <person name="Wincker P."/>
            <person name="Balesdent M.-H."/>
            <person name="Howlett B.J."/>
        </authorList>
    </citation>
    <scope>NUCLEOTIDE SEQUENCE [LARGE SCALE GENOMIC DNA]</scope>
    <source>
        <strain evidence="2">JN3 / isolate v23.1.3 / race Av1-4-5-6-7-8</strain>
    </source>
</reference>
<evidence type="ECO:0000313" key="1">
    <source>
        <dbReference type="EMBL" id="CBX91378.1"/>
    </source>
</evidence>
<name>E4ZJU3_LEPMJ</name>
<dbReference type="InParanoid" id="E4ZJU3"/>
<dbReference type="EMBL" id="FP929072">
    <property type="protein sequence ID" value="CBX91378.1"/>
    <property type="molecule type" value="Genomic_DNA"/>
</dbReference>
<keyword evidence="2" id="KW-1185">Reference proteome</keyword>
<gene>
    <name evidence="1" type="ORF">LEMA_P068860.1</name>
</gene>
<dbReference type="VEuPathDB" id="FungiDB:LEMA_P068860.1"/>
<evidence type="ECO:0000313" key="2">
    <source>
        <dbReference type="Proteomes" id="UP000002668"/>
    </source>
</evidence>